<comment type="caution">
    <text evidence="1">The sequence shown here is derived from an EMBL/GenBank/DDBJ whole genome shotgun (WGS) entry which is preliminary data.</text>
</comment>
<dbReference type="Proteomes" id="UP001321760">
    <property type="component" value="Unassembled WGS sequence"/>
</dbReference>
<dbReference type="AlphaFoldDB" id="A0AAV9G3U8"/>
<evidence type="ECO:0000313" key="2">
    <source>
        <dbReference type="Proteomes" id="UP001321760"/>
    </source>
</evidence>
<keyword evidence="2" id="KW-1185">Reference proteome</keyword>
<sequence length="71" mass="7398">MASFGKLTNAFLQASQETTVALVNLNFDFTLIKYDAKLPAANPKGPGAARQSIFAEHAGADGTSIWGAATL</sequence>
<proteinExistence type="predicted"/>
<dbReference type="EMBL" id="MU866010">
    <property type="protein sequence ID" value="KAK4442667.1"/>
    <property type="molecule type" value="Genomic_DNA"/>
</dbReference>
<name>A0AAV9G3U8_9PEZI</name>
<reference evidence="1" key="1">
    <citation type="journal article" date="2023" name="Mol. Phylogenet. Evol.">
        <title>Genome-scale phylogeny and comparative genomics of the fungal order Sordariales.</title>
        <authorList>
            <person name="Hensen N."/>
            <person name="Bonometti L."/>
            <person name="Westerberg I."/>
            <person name="Brannstrom I.O."/>
            <person name="Guillou S."/>
            <person name="Cros-Aarteil S."/>
            <person name="Calhoun S."/>
            <person name="Haridas S."/>
            <person name="Kuo A."/>
            <person name="Mondo S."/>
            <person name="Pangilinan J."/>
            <person name="Riley R."/>
            <person name="LaButti K."/>
            <person name="Andreopoulos B."/>
            <person name="Lipzen A."/>
            <person name="Chen C."/>
            <person name="Yan M."/>
            <person name="Daum C."/>
            <person name="Ng V."/>
            <person name="Clum A."/>
            <person name="Steindorff A."/>
            <person name="Ohm R.A."/>
            <person name="Martin F."/>
            <person name="Silar P."/>
            <person name="Natvig D.O."/>
            <person name="Lalanne C."/>
            <person name="Gautier V."/>
            <person name="Ament-Velasquez S.L."/>
            <person name="Kruys A."/>
            <person name="Hutchinson M.I."/>
            <person name="Powell A.J."/>
            <person name="Barry K."/>
            <person name="Miller A.N."/>
            <person name="Grigoriev I.V."/>
            <person name="Debuchy R."/>
            <person name="Gladieux P."/>
            <person name="Hiltunen Thoren M."/>
            <person name="Johannesson H."/>
        </authorList>
    </citation>
    <scope>NUCLEOTIDE SEQUENCE</scope>
    <source>
        <strain evidence="1">PSN243</strain>
    </source>
</reference>
<protein>
    <submittedName>
        <fullName evidence="1">Uncharacterized protein</fullName>
    </submittedName>
</protein>
<accession>A0AAV9G3U8</accession>
<evidence type="ECO:0000313" key="1">
    <source>
        <dbReference type="EMBL" id="KAK4442667.1"/>
    </source>
</evidence>
<reference evidence="1" key="2">
    <citation type="submission" date="2023-05" db="EMBL/GenBank/DDBJ databases">
        <authorList>
            <consortium name="Lawrence Berkeley National Laboratory"/>
            <person name="Steindorff A."/>
            <person name="Hensen N."/>
            <person name="Bonometti L."/>
            <person name="Westerberg I."/>
            <person name="Brannstrom I.O."/>
            <person name="Guillou S."/>
            <person name="Cros-Aarteil S."/>
            <person name="Calhoun S."/>
            <person name="Haridas S."/>
            <person name="Kuo A."/>
            <person name="Mondo S."/>
            <person name="Pangilinan J."/>
            <person name="Riley R."/>
            <person name="Labutti K."/>
            <person name="Andreopoulos B."/>
            <person name="Lipzen A."/>
            <person name="Chen C."/>
            <person name="Yanf M."/>
            <person name="Daum C."/>
            <person name="Ng V."/>
            <person name="Clum A."/>
            <person name="Ohm R."/>
            <person name="Martin F."/>
            <person name="Silar P."/>
            <person name="Natvig D."/>
            <person name="Lalanne C."/>
            <person name="Gautier V."/>
            <person name="Ament-Velasquez S.L."/>
            <person name="Kruys A."/>
            <person name="Hutchinson M.I."/>
            <person name="Powell A.J."/>
            <person name="Barry K."/>
            <person name="Miller A.N."/>
            <person name="Grigoriev I.V."/>
            <person name="Debuchy R."/>
            <person name="Gladieux P."/>
            <person name="Thoren M.H."/>
            <person name="Johannesson H."/>
        </authorList>
    </citation>
    <scope>NUCLEOTIDE SEQUENCE</scope>
    <source>
        <strain evidence="1">PSN243</strain>
    </source>
</reference>
<organism evidence="1 2">
    <name type="scientific">Podospora aff. communis PSN243</name>
    <dbReference type="NCBI Taxonomy" id="3040156"/>
    <lineage>
        <taxon>Eukaryota</taxon>
        <taxon>Fungi</taxon>
        <taxon>Dikarya</taxon>
        <taxon>Ascomycota</taxon>
        <taxon>Pezizomycotina</taxon>
        <taxon>Sordariomycetes</taxon>
        <taxon>Sordariomycetidae</taxon>
        <taxon>Sordariales</taxon>
        <taxon>Podosporaceae</taxon>
        <taxon>Podospora</taxon>
    </lineage>
</organism>
<gene>
    <name evidence="1" type="ORF">QBC34DRAFT_418408</name>
</gene>